<evidence type="ECO:0000256" key="1">
    <source>
        <dbReference type="SAM" id="Phobius"/>
    </source>
</evidence>
<evidence type="ECO:0000313" key="2">
    <source>
        <dbReference type="EMBL" id="SUZ92874.1"/>
    </source>
</evidence>
<reference evidence="2" key="1">
    <citation type="submission" date="2018-05" db="EMBL/GenBank/DDBJ databases">
        <authorList>
            <person name="Lanie J.A."/>
            <person name="Ng W.-L."/>
            <person name="Kazmierczak K.M."/>
            <person name="Andrzejewski T.M."/>
            <person name="Davidsen T.M."/>
            <person name="Wayne K.J."/>
            <person name="Tettelin H."/>
            <person name="Glass J.I."/>
            <person name="Rusch D."/>
            <person name="Podicherti R."/>
            <person name="Tsui H.-C.T."/>
            <person name="Winkler M.E."/>
        </authorList>
    </citation>
    <scope>NUCLEOTIDE SEQUENCE</scope>
</reference>
<name>A0A381RNN9_9ZZZZ</name>
<keyword evidence="1" id="KW-0812">Transmembrane</keyword>
<sequence>VAGIILGVVLSMVGITIAWSLYIFFGGHSIETWLASLFFGAGLGSGIAAFVAWLHLDRETSLVLGLTALIVVGAGIAGAWGGYEYGSHQEVECCAMPTVSPVYYTALGSAVVANVAGLAFATSRAFLTRKRHTQFPNAMH</sequence>
<gene>
    <name evidence="2" type="ORF">METZ01_LOCUS45728</name>
</gene>
<dbReference type="EMBL" id="UINC01002097">
    <property type="protein sequence ID" value="SUZ92874.1"/>
    <property type="molecule type" value="Genomic_DNA"/>
</dbReference>
<protein>
    <recommendedName>
        <fullName evidence="3">MHYT domain-containing protein</fullName>
    </recommendedName>
</protein>
<proteinExistence type="predicted"/>
<feature type="transmembrane region" description="Helical" evidence="1">
    <location>
        <begin position="33"/>
        <end position="54"/>
    </location>
</feature>
<keyword evidence="1" id="KW-1133">Transmembrane helix</keyword>
<keyword evidence="1" id="KW-0472">Membrane</keyword>
<accession>A0A381RNN9</accession>
<dbReference type="AlphaFoldDB" id="A0A381RNN9"/>
<feature type="transmembrane region" description="Helical" evidence="1">
    <location>
        <begin position="61"/>
        <end position="82"/>
    </location>
</feature>
<organism evidence="2">
    <name type="scientific">marine metagenome</name>
    <dbReference type="NCBI Taxonomy" id="408172"/>
    <lineage>
        <taxon>unclassified sequences</taxon>
        <taxon>metagenomes</taxon>
        <taxon>ecological metagenomes</taxon>
    </lineage>
</organism>
<evidence type="ECO:0008006" key="3">
    <source>
        <dbReference type="Google" id="ProtNLM"/>
    </source>
</evidence>
<feature type="non-terminal residue" evidence="2">
    <location>
        <position position="1"/>
    </location>
</feature>
<feature type="transmembrane region" description="Helical" evidence="1">
    <location>
        <begin position="5"/>
        <end position="27"/>
    </location>
</feature>
<feature type="transmembrane region" description="Helical" evidence="1">
    <location>
        <begin position="102"/>
        <end position="121"/>
    </location>
</feature>